<comment type="caution">
    <text evidence="2">The sequence shown here is derived from an EMBL/GenBank/DDBJ whole genome shotgun (WGS) entry which is preliminary data.</text>
</comment>
<dbReference type="InterPro" id="IPR004864">
    <property type="entry name" value="LEA_2"/>
</dbReference>
<dbReference type="STRING" id="1111735.GCA_000428045_03725"/>
<evidence type="ECO:0000259" key="1">
    <source>
        <dbReference type="Pfam" id="PF03168"/>
    </source>
</evidence>
<dbReference type="SUPFAM" id="SSF117070">
    <property type="entry name" value="LEA14-like"/>
    <property type="match status" value="1"/>
</dbReference>
<evidence type="ECO:0000313" key="2">
    <source>
        <dbReference type="EMBL" id="PLX61788.1"/>
    </source>
</evidence>
<evidence type="ECO:0000313" key="3">
    <source>
        <dbReference type="Proteomes" id="UP000235015"/>
    </source>
</evidence>
<organism evidence="2 3">
    <name type="scientific">Sedimenticola selenatireducens</name>
    <dbReference type="NCBI Taxonomy" id="191960"/>
    <lineage>
        <taxon>Bacteria</taxon>
        <taxon>Pseudomonadati</taxon>
        <taxon>Pseudomonadota</taxon>
        <taxon>Gammaproteobacteria</taxon>
        <taxon>Chromatiales</taxon>
        <taxon>Sedimenticolaceae</taxon>
        <taxon>Sedimenticola</taxon>
    </lineage>
</organism>
<dbReference type="Proteomes" id="UP000235015">
    <property type="component" value="Unassembled WGS sequence"/>
</dbReference>
<dbReference type="Gene3D" id="2.60.40.1820">
    <property type="match status" value="1"/>
</dbReference>
<accession>A0A2N6CWY6</accession>
<dbReference type="EMBL" id="PKUN01000010">
    <property type="protein sequence ID" value="PLX61788.1"/>
    <property type="molecule type" value="Genomic_DNA"/>
</dbReference>
<dbReference type="AlphaFoldDB" id="A0A2N6CWY6"/>
<dbReference type="RefSeq" id="WP_273439114.1">
    <property type="nucleotide sequence ID" value="NZ_PKUN01000010.1"/>
</dbReference>
<protein>
    <recommendedName>
        <fullName evidence="1">Late embryogenesis abundant protein LEA-2 subgroup domain-containing protein</fullName>
    </recommendedName>
</protein>
<dbReference type="PROSITE" id="PS51257">
    <property type="entry name" value="PROKAR_LIPOPROTEIN"/>
    <property type="match status" value="1"/>
</dbReference>
<proteinExistence type="predicted"/>
<feature type="domain" description="Late embryogenesis abundant protein LEA-2 subgroup" evidence="1">
    <location>
        <begin position="57"/>
        <end position="138"/>
    </location>
</feature>
<dbReference type="Pfam" id="PF03168">
    <property type="entry name" value="LEA_2"/>
    <property type="match status" value="1"/>
</dbReference>
<sequence>MRITLPLGLLLLVSLLLSGCAGMMPGYEKPQVNITSFALAPESAAGQAPRFNIGIQVINPNRETLSLRGMSYSLEVEGNRVLSGATADLPEVPSYGMADFVIEASPNLFGSIRLLSDLFARQRDTLGFSFKARIDAGCILPYINVEESGSFSLSEPGR</sequence>
<gene>
    <name evidence="2" type="ORF">C0630_09640</name>
</gene>
<reference evidence="2 3" key="1">
    <citation type="submission" date="2017-11" db="EMBL/GenBank/DDBJ databases">
        <title>Genome-resolved metagenomics identifies genetic mobility, metabolic interactions, and unexpected diversity in perchlorate-reducing communities.</title>
        <authorList>
            <person name="Barnum T.P."/>
            <person name="Figueroa I.A."/>
            <person name="Carlstrom C.I."/>
            <person name="Lucas L.N."/>
            <person name="Engelbrektson A.L."/>
            <person name="Coates J.D."/>
        </authorList>
    </citation>
    <scope>NUCLEOTIDE SEQUENCE [LARGE SCALE GENOMIC DNA]</scope>
    <source>
        <strain evidence="2">BM301</strain>
    </source>
</reference>
<name>A0A2N6CWY6_9GAMM</name>